<dbReference type="RefSeq" id="XP_014152825.1">
    <property type="nucleotide sequence ID" value="XM_014297350.1"/>
</dbReference>
<dbReference type="InterPro" id="IPR056827">
    <property type="entry name" value="CBM87_Agd3"/>
</dbReference>
<evidence type="ECO:0000313" key="3">
    <source>
        <dbReference type="EMBL" id="KNC78923.1"/>
    </source>
</evidence>
<dbReference type="GeneID" id="25909172"/>
<proteinExistence type="predicted"/>
<dbReference type="InterPro" id="IPR056826">
    <property type="entry name" value="Agd3_CE"/>
</dbReference>
<dbReference type="Pfam" id="PF25115">
    <property type="entry name" value="Agd3_CE"/>
    <property type="match status" value="2"/>
</dbReference>
<dbReference type="eggNOG" id="ENOG502QR2R">
    <property type="taxonomic scope" value="Eukaryota"/>
</dbReference>
<evidence type="ECO:0000259" key="2">
    <source>
        <dbReference type="Pfam" id="PF25116"/>
    </source>
</evidence>
<reference evidence="3 4" key="1">
    <citation type="submission" date="2011-02" db="EMBL/GenBank/DDBJ databases">
        <title>The Genome Sequence of Sphaeroforma arctica JP610.</title>
        <authorList>
            <consortium name="The Broad Institute Genome Sequencing Platform"/>
            <person name="Russ C."/>
            <person name="Cuomo C."/>
            <person name="Young S.K."/>
            <person name="Zeng Q."/>
            <person name="Gargeya S."/>
            <person name="Alvarado L."/>
            <person name="Berlin A."/>
            <person name="Chapman S.B."/>
            <person name="Chen Z."/>
            <person name="Freedman E."/>
            <person name="Gellesch M."/>
            <person name="Goldberg J."/>
            <person name="Griggs A."/>
            <person name="Gujja S."/>
            <person name="Heilman E."/>
            <person name="Heiman D."/>
            <person name="Howarth C."/>
            <person name="Mehta T."/>
            <person name="Neiman D."/>
            <person name="Pearson M."/>
            <person name="Roberts A."/>
            <person name="Saif S."/>
            <person name="Shea T."/>
            <person name="Shenoy N."/>
            <person name="Sisk P."/>
            <person name="Stolte C."/>
            <person name="Sykes S."/>
            <person name="White J."/>
            <person name="Yandava C."/>
            <person name="Burger G."/>
            <person name="Gray M.W."/>
            <person name="Holland P.W.H."/>
            <person name="King N."/>
            <person name="Lang F.B.F."/>
            <person name="Roger A.J."/>
            <person name="Ruiz-Trillo I."/>
            <person name="Haas B."/>
            <person name="Nusbaum C."/>
            <person name="Birren B."/>
        </authorList>
    </citation>
    <scope>NUCLEOTIDE SEQUENCE [LARGE SCALE GENOMIC DNA]</scope>
    <source>
        <strain evidence="3 4">JP610</strain>
    </source>
</reference>
<accession>A0A0L0FSG9</accession>
<sequence length="588" mass="65116">AYGVNYDLVSLDAQGSLQIELLDPITSIPKYNSIIQTHARLAYSSNGNWNSNGIGAQKAILDDYCAKYDVRRVMLNSGPTHLDDDAINGLDGRLSTAATTVAFGVEASLEGINNAVQPGVAMKVGHENEFTNNRYWIVPGYLDDALNTDKHILPLLSMYFEVASTDIGKVTEPVGAISTALGGVIHRNVVSGVEIMYFFFTANTNGLLGPALAHSWLPWVTKGLFMGQRRLLLDTQIDDFYLDTRTYNSGPRYRNTATDYEFHAAEQDRINAASMLNAYSHPNNWSPNSIVTPGISGLNYTESVSAMLEAGHRFAVGDNSRADLKPENPWHPFVAQVKAGAGGKLLTDLEKTSFEDNMERLYGQRSIYVIPRMATQIYFDAATQQQLRDEFNSFYGPTCYGYDQSASATDGGYKCSVDSWKYPRDLTAAEIIDMEGIRTARNLLLLRIDPYMFHQANLAVSEGVSFLSLWLRAVTKWINSYVSFPIVTYKMDDLGLYFLRRKYRDECGLQATVTYTGGLPVRMAVSAQGKCSAVVTHSRTPGSELTVPRMRGVQYGEYDTNYYLPMAADRTTIVQLGLGECDNTCLAT</sequence>
<dbReference type="Pfam" id="PF25116">
    <property type="entry name" value="CBM87_Agd3"/>
    <property type="match status" value="1"/>
</dbReference>
<feature type="domain" description="Agd3 deacetylase" evidence="1">
    <location>
        <begin position="363"/>
        <end position="510"/>
    </location>
</feature>
<dbReference type="OrthoDB" id="2113314at2759"/>
<protein>
    <submittedName>
        <fullName evidence="3">Uncharacterized protein</fullName>
    </submittedName>
</protein>
<feature type="domain" description="Agd3 CBM87" evidence="2">
    <location>
        <begin position="1"/>
        <end position="219"/>
    </location>
</feature>
<gene>
    <name evidence="3" type="ORF">SARC_08668</name>
</gene>
<evidence type="ECO:0000313" key="4">
    <source>
        <dbReference type="Proteomes" id="UP000054560"/>
    </source>
</evidence>
<dbReference type="EMBL" id="KQ242396">
    <property type="protein sequence ID" value="KNC78923.1"/>
    <property type="molecule type" value="Genomic_DNA"/>
</dbReference>
<name>A0A0L0FSG9_9EUKA</name>
<organism evidence="3 4">
    <name type="scientific">Sphaeroforma arctica JP610</name>
    <dbReference type="NCBI Taxonomy" id="667725"/>
    <lineage>
        <taxon>Eukaryota</taxon>
        <taxon>Ichthyosporea</taxon>
        <taxon>Ichthyophonida</taxon>
        <taxon>Sphaeroforma</taxon>
    </lineage>
</organism>
<feature type="domain" description="Agd3 deacetylase" evidence="1">
    <location>
        <begin position="280"/>
        <end position="339"/>
    </location>
</feature>
<evidence type="ECO:0000259" key="1">
    <source>
        <dbReference type="Pfam" id="PF25115"/>
    </source>
</evidence>
<keyword evidence="4" id="KW-1185">Reference proteome</keyword>
<feature type="non-terminal residue" evidence="3">
    <location>
        <position position="1"/>
    </location>
</feature>
<dbReference type="STRING" id="667725.A0A0L0FSG9"/>
<dbReference type="AlphaFoldDB" id="A0A0L0FSG9"/>
<dbReference type="Proteomes" id="UP000054560">
    <property type="component" value="Unassembled WGS sequence"/>
</dbReference>